<evidence type="ECO:0000256" key="5">
    <source>
        <dbReference type="SAM" id="MobiDB-lite"/>
    </source>
</evidence>
<comment type="caution">
    <text evidence="8">The sequence shown here is derived from an EMBL/GenBank/DDBJ whole genome shotgun (WGS) entry which is preliminary data.</text>
</comment>
<dbReference type="InterPro" id="IPR001965">
    <property type="entry name" value="Znf_PHD"/>
</dbReference>
<dbReference type="InterPro" id="IPR059102">
    <property type="entry name" value="PHD_PHF7/G2E3-like"/>
</dbReference>
<dbReference type="PROSITE" id="PS50089">
    <property type="entry name" value="ZF_RING_2"/>
    <property type="match status" value="1"/>
</dbReference>
<dbReference type="Proteomes" id="UP000198323">
    <property type="component" value="Unassembled WGS sequence"/>
</dbReference>
<keyword evidence="2 4" id="KW-0863">Zinc-finger</keyword>
<dbReference type="AlphaFoldDB" id="A0A226MED9"/>
<evidence type="ECO:0000259" key="7">
    <source>
        <dbReference type="PROSITE" id="PS51805"/>
    </source>
</evidence>
<dbReference type="InterPro" id="IPR051188">
    <property type="entry name" value="PHD-type_Zinc_Finger"/>
</dbReference>
<evidence type="ECO:0008006" key="10">
    <source>
        <dbReference type="Google" id="ProtNLM"/>
    </source>
</evidence>
<dbReference type="InterPro" id="IPR001841">
    <property type="entry name" value="Znf_RING"/>
</dbReference>
<sequence length="616" mass="68301">MRKPVQEDRASPRVKVPKEQLVMTFPPFSDRRPTWENSSTYASLRERYRRCNARPGSCSCAAQGTHRRCSNLDDSTSTWECNACAGEDTARRSPLFALFSPACVLCGKVDEDSGILGPMQELNGSYFHAYCALFANGLCQREEDRSYSFVRRDLIRIVEQTENTHCIVCGKTGASITCAHTGCDRSFHLPCASEGECVTQYFQRFRSFCCEHRPLQEVEAVPVQDTTCIICMDPVEDSISYGTMVCPCCQHACFHRACIQEHALSAGIHSFQCPLCRDRDKFIDDMHILGIRIPFRRPTWENSSAYASHLERHRRCDASECHFRRGREQAQTVGPWELLLCSSCAAQGTHRRCSNLDDSTSTWECNACAGEDSDSSSTSQQELGSSQGSLSQESSTSSTTSEESSATAHSSNEPESSSLSGEAATDDRRTCPRDIGVLEALPSSTLQPPAQTGRAGPDTKPLSVALPGPRFPRLALKTPQEPVQEDRPYVGPRTSTAGPSDVAGQPRLLNDNLHRVVSGADGNQPAAAYRKHLTFQNLQEHLDWLLVEENGSEDSQGKDVQDLKVALKCHRIDVVLDHTSSFEGLLLVDDDLFEDLEIIKSEASNQNISYRFYVKL</sequence>
<dbReference type="SMART" id="SM00184">
    <property type="entry name" value="RING"/>
    <property type="match status" value="1"/>
</dbReference>
<feature type="domain" description="RING-type" evidence="6">
    <location>
        <begin position="228"/>
        <end position="277"/>
    </location>
</feature>
<accession>A0A226MED9</accession>
<keyword evidence="1" id="KW-0479">Metal-binding</keyword>
<dbReference type="PANTHER" id="PTHR12420">
    <property type="entry name" value="PHD FINGER PROTEIN"/>
    <property type="match status" value="1"/>
</dbReference>
<feature type="region of interest" description="Disordered" evidence="5">
    <location>
        <begin position="370"/>
        <end position="505"/>
    </location>
</feature>
<dbReference type="PANTHER" id="PTHR12420:SF47">
    <property type="entry name" value="PHD FINGER PROTEIN 7"/>
    <property type="match status" value="1"/>
</dbReference>
<name>A0A226MED9_CALSU</name>
<evidence type="ECO:0000259" key="6">
    <source>
        <dbReference type="PROSITE" id="PS50089"/>
    </source>
</evidence>
<feature type="compositionally biased region" description="Low complexity" evidence="5">
    <location>
        <begin position="375"/>
        <end position="422"/>
    </location>
</feature>
<dbReference type="InterPro" id="IPR034732">
    <property type="entry name" value="EPHD"/>
</dbReference>
<evidence type="ECO:0000256" key="1">
    <source>
        <dbReference type="ARBA" id="ARBA00022723"/>
    </source>
</evidence>
<dbReference type="InterPro" id="IPR011011">
    <property type="entry name" value="Znf_FYVE_PHD"/>
</dbReference>
<dbReference type="OrthoDB" id="512616at2759"/>
<dbReference type="InterPro" id="IPR013083">
    <property type="entry name" value="Znf_RING/FYVE/PHD"/>
</dbReference>
<dbReference type="SMART" id="SM00249">
    <property type="entry name" value="PHD"/>
    <property type="match status" value="3"/>
</dbReference>
<dbReference type="SUPFAM" id="SSF57850">
    <property type="entry name" value="RING/U-box"/>
    <property type="match status" value="1"/>
</dbReference>
<proteinExistence type="predicted"/>
<feature type="domain" description="PHD-type" evidence="7">
    <location>
        <begin position="100"/>
        <end position="213"/>
    </location>
</feature>
<dbReference type="PROSITE" id="PS51805">
    <property type="entry name" value="EPHD"/>
    <property type="match status" value="1"/>
</dbReference>
<gene>
    <name evidence="8" type="ORF">ASZ78_008000</name>
</gene>
<keyword evidence="3" id="KW-0862">Zinc</keyword>
<dbReference type="GO" id="GO:0005634">
    <property type="term" value="C:nucleus"/>
    <property type="evidence" value="ECO:0007669"/>
    <property type="project" value="TreeGrafter"/>
</dbReference>
<dbReference type="GO" id="GO:0008270">
    <property type="term" value="F:zinc ion binding"/>
    <property type="evidence" value="ECO:0007669"/>
    <property type="project" value="UniProtKB-KW"/>
</dbReference>
<dbReference type="SUPFAM" id="SSF57903">
    <property type="entry name" value="FYVE/PHD zinc finger"/>
    <property type="match status" value="2"/>
</dbReference>
<organism evidence="8 9">
    <name type="scientific">Callipepla squamata</name>
    <name type="common">Scaled quail</name>
    <dbReference type="NCBI Taxonomy" id="9009"/>
    <lineage>
        <taxon>Eukaryota</taxon>
        <taxon>Metazoa</taxon>
        <taxon>Chordata</taxon>
        <taxon>Craniata</taxon>
        <taxon>Vertebrata</taxon>
        <taxon>Euteleostomi</taxon>
        <taxon>Archelosauria</taxon>
        <taxon>Archosauria</taxon>
        <taxon>Dinosauria</taxon>
        <taxon>Saurischia</taxon>
        <taxon>Theropoda</taxon>
        <taxon>Coelurosauria</taxon>
        <taxon>Aves</taxon>
        <taxon>Neognathae</taxon>
        <taxon>Galloanserae</taxon>
        <taxon>Galliformes</taxon>
        <taxon>Odontophoridae</taxon>
        <taxon>Callipepla</taxon>
    </lineage>
</organism>
<dbReference type="Gene3D" id="3.30.40.10">
    <property type="entry name" value="Zinc/RING finger domain, C3HC4 (zinc finger)"/>
    <property type="match status" value="2"/>
</dbReference>
<evidence type="ECO:0000256" key="2">
    <source>
        <dbReference type="ARBA" id="ARBA00022771"/>
    </source>
</evidence>
<protein>
    <recommendedName>
        <fullName evidence="10">PHD-type domain-containing protein</fullName>
    </recommendedName>
</protein>
<keyword evidence="9" id="KW-1185">Reference proteome</keyword>
<evidence type="ECO:0000256" key="4">
    <source>
        <dbReference type="PROSITE-ProRule" id="PRU00175"/>
    </source>
</evidence>
<evidence type="ECO:0000313" key="9">
    <source>
        <dbReference type="Proteomes" id="UP000198323"/>
    </source>
</evidence>
<dbReference type="Pfam" id="PF13771">
    <property type="entry name" value="zf-HC5HC2H"/>
    <property type="match status" value="1"/>
</dbReference>
<dbReference type="STRING" id="9009.A0A226MED9"/>
<reference evidence="8 9" key="1">
    <citation type="submission" date="2016-07" db="EMBL/GenBank/DDBJ databases">
        <title>Disparate Historic Effective Population Sizes Predicted by Modern Levels of Genome Diversity for the Scaled Quail (Callipepla squamata) and the Northern Bobwhite (Colinus virginianus): Inferences from First and Second Generation Draft Genome Assemblies for Sympatric New World Quail.</title>
        <authorList>
            <person name="Oldeschulte D.L."/>
            <person name="Halley Y.A."/>
            <person name="Bhattarai E.K."/>
            <person name="Brashear W.A."/>
            <person name="Hill J."/>
            <person name="Metz R.P."/>
            <person name="Johnson C.D."/>
            <person name="Rollins D."/>
            <person name="Peterson M.J."/>
            <person name="Bickhart D.M."/>
            <person name="Decker J.E."/>
            <person name="Seabury C.M."/>
        </authorList>
    </citation>
    <scope>NUCLEOTIDE SEQUENCE [LARGE SCALE GENOMIC DNA]</scope>
    <source>
        <strain evidence="8 9">Texas</strain>
        <tissue evidence="8">Leg muscle</tissue>
    </source>
</reference>
<evidence type="ECO:0000256" key="3">
    <source>
        <dbReference type="ARBA" id="ARBA00022833"/>
    </source>
</evidence>
<evidence type="ECO:0000313" key="8">
    <source>
        <dbReference type="EMBL" id="OXB53664.1"/>
    </source>
</evidence>
<dbReference type="EMBL" id="MCFN01001101">
    <property type="protein sequence ID" value="OXB53664.1"/>
    <property type="molecule type" value="Genomic_DNA"/>
</dbReference>
<dbReference type="Pfam" id="PF26054">
    <property type="entry name" value="PHD_G2E3"/>
    <property type="match status" value="2"/>
</dbReference>